<name>A0AC60Q5Z1_IXOPE</name>
<sequence length="500" mass="53821">MLEVASLTRVQPPRLEANGTSGSKESPTRGPQWSGHRTFLSIYNEDHDRLFNGAAEASGCLSDAQGGGIAWLWMVVWCNCFIYMGISLQGITFTGLARRRGLSGLETGIIHACSRASIILGILLAHFLLSVIYPAYLLILGMVLHAAAIAALGALHWLPDDENLFLGMSAAIKCVAGIGFAIYFATMYTTLFYKNQQSYLATLILSEVTVGVGGVIGPIVGFELTQVWLYPLPYFAIGGCMLLGILIAVALPLDACVPREKFSEAKNDWSSLGFLGDVRFWVDIVTAALAGATMAHFETTLELHLSVCTAVCEENLEEMGGNAALANEFELPFSDLTPTEREMVITESEYHINYSYAIIYGCYAIGAVLFGFTSSLPKAEAFVVFVAQLISAVAFLFVGPAHFLPIPTNLWLTRLGIGLAGLAVAGQFLPVIARVVRSATWPDRSYDLRIISLAVCAVLGMVHCGGLILSLVSGYVTDNQGSKATSTVMLTIQASWVTRS</sequence>
<keyword evidence="2" id="KW-1185">Reference proteome</keyword>
<evidence type="ECO:0000313" key="2">
    <source>
        <dbReference type="Proteomes" id="UP000805193"/>
    </source>
</evidence>
<proteinExistence type="predicted"/>
<dbReference type="EMBL" id="JABSTQ010009525">
    <property type="protein sequence ID" value="KAG0428419.1"/>
    <property type="molecule type" value="Genomic_DNA"/>
</dbReference>
<accession>A0AC60Q5Z1</accession>
<comment type="caution">
    <text evidence="1">The sequence shown here is derived from an EMBL/GenBank/DDBJ whole genome shotgun (WGS) entry which is preliminary data.</text>
</comment>
<reference evidence="1 2" key="1">
    <citation type="journal article" date="2020" name="Cell">
        <title>Large-Scale Comparative Analyses of Tick Genomes Elucidate Their Genetic Diversity and Vector Capacities.</title>
        <authorList>
            <consortium name="Tick Genome and Microbiome Consortium (TIGMIC)"/>
            <person name="Jia N."/>
            <person name="Wang J."/>
            <person name="Shi W."/>
            <person name="Du L."/>
            <person name="Sun Y."/>
            <person name="Zhan W."/>
            <person name="Jiang J.F."/>
            <person name="Wang Q."/>
            <person name="Zhang B."/>
            <person name="Ji P."/>
            <person name="Bell-Sakyi L."/>
            <person name="Cui X.M."/>
            <person name="Yuan T.T."/>
            <person name="Jiang B.G."/>
            <person name="Yang W.F."/>
            <person name="Lam T.T."/>
            <person name="Chang Q.C."/>
            <person name="Ding S.J."/>
            <person name="Wang X.J."/>
            <person name="Zhu J.G."/>
            <person name="Ruan X.D."/>
            <person name="Zhao L."/>
            <person name="Wei J.T."/>
            <person name="Ye R.Z."/>
            <person name="Que T.C."/>
            <person name="Du C.H."/>
            <person name="Zhou Y.H."/>
            <person name="Cheng J.X."/>
            <person name="Dai P.F."/>
            <person name="Guo W.B."/>
            <person name="Han X.H."/>
            <person name="Huang E.J."/>
            <person name="Li L.F."/>
            <person name="Wei W."/>
            <person name="Gao Y.C."/>
            <person name="Liu J.Z."/>
            <person name="Shao H.Z."/>
            <person name="Wang X."/>
            <person name="Wang C.C."/>
            <person name="Yang T.C."/>
            <person name="Huo Q.B."/>
            <person name="Li W."/>
            <person name="Chen H.Y."/>
            <person name="Chen S.E."/>
            <person name="Zhou L.G."/>
            <person name="Ni X.B."/>
            <person name="Tian J.H."/>
            <person name="Sheng Y."/>
            <person name="Liu T."/>
            <person name="Pan Y.S."/>
            <person name="Xia L.Y."/>
            <person name="Li J."/>
            <person name="Zhao F."/>
            <person name="Cao W.C."/>
        </authorList>
    </citation>
    <scope>NUCLEOTIDE SEQUENCE [LARGE SCALE GENOMIC DNA]</scope>
    <source>
        <strain evidence="1">Iper-2018</strain>
    </source>
</reference>
<gene>
    <name evidence="1" type="ORF">HPB47_024601</name>
</gene>
<dbReference type="Proteomes" id="UP000805193">
    <property type="component" value="Unassembled WGS sequence"/>
</dbReference>
<organism evidence="1 2">
    <name type="scientific">Ixodes persulcatus</name>
    <name type="common">Taiga tick</name>
    <dbReference type="NCBI Taxonomy" id="34615"/>
    <lineage>
        <taxon>Eukaryota</taxon>
        <taxon>Metazoa</taxon>
        <taxon>Ecdysozoa</taxon>
        <taxon>Arthropoda</taxon>
        <taxon>Chelicerata</taxon>
        <taxon>Arachnida</taxon>
        <taxon>Acari</taxon>
        <taxon>Parasitiformes</taxon>
        <taxon>Ixodida</taxon>
        <taxon>Ixodoidea</taxon>
        <taxon>Ixodidae</taxon>
        <taxon>Ixodinae</taxon>
        <taxon>Ixodes</taxon>
    </lineage>
</organism>
<evidence type="ECO:0000313" key="1">
    <source>
        <dbReference type="EMBL" id="KAG0428419.1"/>
    </source>
</evidence>
<protein>
    <submittedName>
        <fullName evidence="1">Uncharacterized protein</fullName>
    </submittedName>
</protein>